<evidence type="ECO:0000256" key="1">
    <source>
        <dbReference type="ARBA" id="ARBA00022801"/>
    </source>
</evidence>
<keyword evidence="2" id="KW-0326">Glycosidase</keyword>
<organism evidence="4 5">
    <name type="scientific">Promicromonospora citrea</name>
    <dbReference type="NCBI Taxonomy" id="43677"/>
    <lineage>
        <taxon>Bacteria</taxon>
        <taxon>Bacillati</taxon>
        <taxon>Actinomycetota</taxon>
        <taxon>Actinomycetes</taxon>
        <taxon>Micrococcales</taxon>
        <taxon>Promicromonosporaceae</taxon>
        <taxon>Promicromonospora</taxon>
    </lineage>
</organism>
<dbReference type="SUPFAM" id="SSF51445">
    <property type="entry name" value="(Trans)glycosidases"/>
    <property type="match status" value="1"/>
</dbReference>
<dbReference type="AlphaFoldDB" id="A0A8H9GM89"/>
<accession>A0A8H9GM89</accession>
<feature type="region of interest" description="Disordered" evidence="3">
    <location>
        <begin position="54"/>
        <end position="90"/>
    </location>
</feature>
<proteinExistence type="predicted"/>
<dbReference type="Proteomes" id="UP000655589">
    <property type="component" value="Unassembled WGS sequence"/>
</dbReference>
<dbReference type="Gene3D" id="3.20.20.70">
    <property type="entry name" value="Aldolase class I"/>
    <property type="match status" value="1"/>
</dbReference>
<dbReference type="PANTHER" id="PTHR43053">
    <property type="entry name" value="GLYCOSIDASE FAMILY 31"/>
    <property type="match status" value="1"/>
</dbReference>
<keyword evidence="5" id="KW-1185">Reference proteome</keyword>
<dbReference type="CDD" id="cd14791">
    <property type="entry name" value="GH36"/>
    <property type="match status" value="1"/>
</dbReference>
<dbReference type="InterPro" id="IPR002252">
    <property type="entry name" value="Glyco_hydro_36"/>
</dbReference>
<dbReference type="EMBL" id="BMPT01000018">
    <property type="protein sequence ID" value="GGM38511.1"/>
    <property type="molecule type" value="Genomic_DNA"/>
</dbReference>
<sequence>MTAATLPTVPMRLEGTVLATRPGRAASPARPGVAETWLDASRVSVLHGLTTGDVYRNGQNSWSPTGWRPLDGPPLRVADPRRRQTADDTRWDDPLRHHSSWLLAVTGSGPGGPESTTTYLLGCLEGDTPRLHADRDVLAAWTETGRRATWVLLEGGEEDVFARYRDLLAERYGVLEADPGAVWSSWYSLYETVSRADLDAIVPRLPGLGFDTVQLDDGWEELVGDWTPNAKFAAGMADVASLIADHGMRPGLWVAPFIALPGSRLARRNPQLLLRDADGVPVRAGSNWGSHYHALDLTRPDAVQHVVETVSRIVHEWGFTYLKLDFVNAGAVAGARAQDVDREAAYRAGLQAIRDAVGPDVYLLGSGAPVFPSLGVLNAVRTGPDVAPMWDNYASDDPSDAMARNALVNGVNRLWMRGLVGLDPDVVYFRRRRNLLSDEQMQWLRDCAVLSAFRAVSDPPDWIEPGDLPALRAFLTTTPETERLGRYAYRVGERVVDFGPAVDGGAALYPL</sequence>
<dbReference type="GO" id="GO:0016052">
    <property type="term" value="P:carbohydrate catabolic process"/>
    <property type="evidence" value="ECO:0007669"/>
    <property type="project" value="InterPro"/>
</dbReference>
<reference evidence="4" key="1">
    <citation type="journal article" date="2014" name="Int. J. Syst. Evol. Microbiol.">
        <title>Complete genome sequence of Corynebacterium casei LMG S-19264T (=DSM 44701T), isolated from a smear-ripened cheese.</title>
        <authorList>
            <consortium name="US DOE Joint Genome Institute (JGI-PGF)"/>
            <person name="Walter F."/>
            <person name="Albersmeier A."/>
            <person name="Kalinowski J."/>
            <person name="Ruckert C."/>
        </authorList>
    </citation>
    <scope>NUCLEOTIDE SEQUENCE</scope>
    <source>
        <strain evidence="4">JCM 3051</strain>
    </source>
</reference>
<gene>
    <name evidence="4" type="ORF">GCM10010102_37600</name>
</gene>
<evidence type="ECO:0000313" key="5">
    <source>
        <dbReference type="Proteomes" id="UP000655589"/>
    </source>
</evidence>
<dbReference type="GO" id="GO:0004557">
    <property type="term" value="F:alpha-galactosidase activity"/>
    <property type="evidence" value="ECO:0007669"/>
    <property type="project" value="InterPro"/>
</dbReference>
<comment type="caution">
    <text evidence="4">The sequence shown here is derived from an EMBL/GenBank/DDBJ whole genome shotgun (WGS) entry which is preliminary data.</text>
</comment>
<protein>
    <submittedName>
        <fullName evidence="4">Alpha-galactosidase</fullName>
    </submittedName>
</protein>
<evidence type="ECO:0000256" key="2">
    <source>
        <dbReference type="ARBA" id="ARBA00023295"/>
    </source>
</evidence>
<name>A0A8H9GM89_9MICO</name>
<dbReference type="InterPro" id="IPR013785">
    <property type="entry name" value="Aldolase_TIM"/>
</dbReference>
<dbReference type="InterPro" id="IPR017853">
    <property type="entry name" value="GH"/>
</dbReference>
<dbReference type="RefSeq" id="WP_171107739.1">
    <property type="nucleotide sequence ID" value="NZ_BMPT01000018.1"/>
</dbReference>
<dbReference type="PANTHER" id="PTHR43053:SF3">
    <property type="entry name" value="ALPHA-GALACTOSIDASE C-RELATED"/>
    <property type="match status" value="1"/>
</dbReference>
<reference evidence="4" key="2">
    <citation type="submission" date="2020-09" db="EMBL/GenBank/DDBJ databases">
        <authorList>
            <person name="Sun Q."/>
            <person name="Ohkuma M."/>
        </authorList>
    </citation>
    <scope>NUCLEOTIDE SEQUENCE</scope>
    <source>
        <strain evidence="4">JCM 3051</strain>
    </source>
</reference>
<dbReference type="InterPro" id="IPR050985">
    <property type="entry name" value="Alpha-glycosidase_related"/>
</dbReference>
<evidence type="ECO:0000256" key="3">
    <source>
        <dbReference type="SAM" id="MobiDB-lite"/>
    </source>
</evidence>
<evidence type="ECO:0000313" key="4">
    <source>
        <dbReference type="EMBL" id="GGM38511.1"/>
    </source>
</evidence>
<keyword evidence="1" id="KW-0378">Hydrolase</keyword>
<dbReference type="Pfam" id="PF02065">
    <property type="entry name" value="Melibiase"/>
    <property type="match status" value="1"/>
</dbReference>
<feature type="compositionally biased region" description="Basic and acidic residues" evidence="3">
    <location>
        <begin position="78"/>
        <end position="90"/>
    </location>
</feature>